<dbReference type="InterPro" id="IPR036942">
    <property type="entry name" value="Beta-barrel_TonB_sf"/>
</dbReference>
<protein>
    <submittedName>
        <fullName evidence="19">Ferrichrome-iron receptor</fullName>
    </submittedName>
</protein>
<evidence type="ECO:0000256" key="12">
    <source>
        <dbReference type="ARBA" id="ARBA00023237"/>
    </source>
</evidence>
<evidence type="ECO:0000256" key="1">
    <source>
        <dbReference type="ARBA" id="ARBA00004571"/>
    </source>
</evidence>
<evidence type="ECO:0000256" key="10">
    <source>
        <dbReference type="ARBA" id="ARBA00023077"/>
    </source>
</evidence>
<keyword evidence="10 14" id="KW-0798">TonB box</keyword>
<dbReference type="PANTHER" id="PTHR32552:SF68">
    <property type="entry name" value="FERRICHROME OUTER MEMBRANE TRANSPORTER_PHAGE RECEPTOR"/>
    <property type="match status" value="1"/>
</dbReference>
<dbReference type="Pfam" id="PF11741">
    <property type="entry name" value="AMIN"/>
    <property type="match status" value="1"/>
</dbReference>
<evidence type="ECO:0000256" key="15">
    <source>
        <dbReference type="SAM" id="SignalP"/>
    </source>
</evidence>
<keyword evidence="4 13" id="KW-1134">Transmembrane beta strand</keyword>
<dbReference type="NCBIfam" id="TIGR01783">
    <property type="entry name" value="TonB-siderophor"/>
    <property type="match status" value="1"/>
</dbReference>
<dbReference type="Gene3D" id="2.40.170.20">
    <property type="entry name" value="TonB-dependent receptor, beta-barrel domain"/>
    <property type="match status" value="1"/>
</dbReference>
<proteinExistence type="inferred from homology"/>
<keyword evidence="8" id="KW-0408">Iron</keyword>
<feature type="domain" description="AMIN" evidence="18">
    <location>
        <begin position="61"/>
        <end position="158"/>
    </location>
</feature>
<keyword evidence="9" id="KW-0406">Ion transport</keyword>
<dbReference type="InterPro" id="IPR021731">
    <property type="entry name" value="AMIN_dom"/>
</dbReference>
<sequence length="847" mass="93428">MLIKPALLHRLCLAATVSVLISNQTVWAEVNTSQNKTPQLSKGVPILAQAPTTEILEVTGVKANPTEKGVEVILQTTSGEKLQLVNRSQGNAYIADIPNAQLRLPNGDTFTFTSPKPVEGISEIIVSNLDANTIRVTVTGEAGLPVVELFDSDEGLILGVLSAAPSQTQATPTPEPEQPAATTDQPIELVVTGQQDSYRVTNAATATKTDTPLRDIPQSIQVIPRQVIEDQRATQLNEALRNVSGVQPSNSAGRTRDRFVIRGFDDFNSVIRDGFKENTSVYRETANIERIEVLKGPASVLFGQLEPGGVINVITKQPQREPFLIMGLEAGSYGFFRPTVDFNSPLNDSKTLRLRVNAAVEISESFRDFDKETSRFFIAPVLAWEIGDRTSLVFDLEYLKDSRPFDRGLVALGDRVAEIPFNRILGEPFDSKEVEDLRIGTRFEHGFNDNWKLRSAFRIVSTQTSSFVTEPGSLDEATGLLSRDFGVDRPTPDETYAFQTDLIGKFKTGAIEHELVIGFDFNRQTNFVDDRRSAPAPAIDIFNPVYLTARPNIESDPFRGLFAADNIGIYIQDQIKLAENLKLLIGGRYDFTNQSFLSIVDGVKFFDISDQAFSPRIGIVYQPITPLSLYASYSRSFAQNFGIQRDNSRIEPERGTQYEVGVRGEFLDGKLIASLAGYQITKTNVATPDPADLNFSIPVGEVRSRGIEFDIAGELAKGWNIIASYAYTDAKITEDNTDNEGNRLNRVPENSASIWTTYELQSGALQGLGMGVGLFFVGERQGDLSNSFTVPGYTRTDAALFYRRDNWNIGLNFKNIFDVNYIESTTSRTSIDAGIPFTVIGSLSVKF</sequence>
<keyword evidence="12 13" id="KW-0998">Cell outer membrane</keyword>
<evidence type="ECO:0000256" key="6">
    <source>
        <dbReference type="ARBA" id="ARBA00022692"/>
    </source>
</evidence>
<evidence type="ECO:0000256" key="3">
    <source>
        <dbReference type="ARBA" id="ARBA00022448"/>
    </source>
</evidence>
<gene>
    <name evidence="19" type="ORF">NIES23_09930</name>
</gene>
<keyword evidence="19" id="KW-0675">Receptor</keyword>
<keyword evidence="5" id="KW-0410">Iron transport</keyword>
<keyword evidence="7 15" id="KW-0732">Signal</keyword>
<dbReference type="PANTHER" id="PTHR32552">
    <property type="entry name" value="FERRICHROME IRON RECEPTOR-RELATED"/>
    <property type="match status" value="1"/>
</dbReference>
<name>A0A1Z4KGX8_ANAVA</name>
<evidence type="ECO:0000259" key="16">
    <source>
        <dbReference type="Pfam" id="PF00593"/>
    </source>
</evidence>
<evidence type="ECO:0000256" key="13">
    <source>
        <dbReference type="PROSITE-ProRule" id="PRU01360"/>
    </source>
</evidence>
<comment type="subcellular location">
    <subcellularLocation>
        <location evidence="1 13">Cell outer membrane</location>
        <topology evidence="1 13">Multi-pass membrane protein</topology>
    </subcellularLocation>
</comment>
<evidence type="ECO:0000256" key="14">
    <source>
        <dbReference type="RuleBase" id="RU003357"/>
    </source>
</evidence>
<dbReference type="FunFam" id="2.170.130.10:FF:000001">
    <property type="entry name" value="Catecholate siderophore TonB-dependent receptor"/>
    <property type="match status" value="1"/>
</dbReference>
<dbReference type="InterPro" id="IPR010105">
    <property type="entry name" value="TonB_sidphr_rcpt"/>
</dbReference>
<dbReference type="GO" id="GO:0015891">
    <property type="term" value="P:siderophore transport"/>
    <property type="evidence" value="ECO:0007669"/>
    <property type="project" value="InterPro"/>
</dbReference>
<keyword evidence="6 13" id="KW-0812">Transmembrane</keyword>
<reference evidence="19 20" key="1">
    <citation type="submission" date="2017-06" db="EMBL/GenBank/DDBJ databases">
        <title>Genome sequencing of cyanobaciteial culture collection at National Institute for Environmental Studies (NIES).</title>
        <authorList>
            <person name="Hirose Y."/>
            <person name="Shimura Y."/>
            <person name="Fujisawa T."/>
            <person name="Nakamura Y."/>
            <person name="Kawachi M."/>
        </authorList>
    </citation>
    <scope>NUCLEOTIDE SEQUENCE [LARGE SCALE GENOMIC DNA]</scope>
    <source>
        <strain evidence="19 20">NIES-23</strain>
    </source>
</reference>
<evidence type="ECO:0000256" key="5">
    <source>
        <dbReference type="ARBA" id="ARBA00022496"/>
    </source>
</evidence>
<evidence type="ECO:0000256" key="11">
    <source>
        <dbReference type="ARBA" id="ARBA00023136"/>
    </source>
</evidence>
<dbReference type="FunFam" id="2.40.170.20:FF:000005">
    <property type="entry name" value="TonB-dependent siderophore receptor"/>
    <property type="match status" value="1"/>
</dbReference>
<evidence type="ECO:0000259" key="17">
    <source>
        <dbReference type="Pfam" id="PF07715"/>
    </source>
</evidence>
<dbReference type="GO" id="GO:0015344">
    <property type="term" value="F:siderophore uptake transmembrane transporter activity"/>
    <property type="evidence" value="ECO:0007669"/>
    <property type="project" value="TreeGrafter"/>
</dbReference>
<feature type="domain" description="TonB-dependent receptor-like beta-barrel" evidence="16">
    <location>
        <begin position="384"/>
        <end position="816"/>
    </location>
</feature>
<evidence type="ECO:0000256" key="2">
    <source>
        <dbReference type="ARBA" id="ARBA00009810"/>
    </source>
</evidence>
<dbReference type="InterPro" id="IPR039426">
    <property type="entry name" value="TonB-dep_rcpt-like"/>
</dbReference>
<feature type="chain" id="PRO_5011112108" evidence="15">
    <location>
        <begin position="29"/>
        <end position="847"/>
    </location>
</feature>
<dbReference type="GO" id="GO:0009279">
    <property type="term" value="C:cell outer membrane"/>
    <property type="evidence" value="ECO:0007669"/>
    <property type="project" value="UniProtKB-SubCell"/>
</dbReference>
<dbReference type="PROSITE" id="PS52016">
    <property type="entry name" value="TONB_DEPENDENT_REC_3"/>
    <property type="match status" value="1"/>
</dbReference>
<evidence type="ECO:0000256" key="4">
    <source>
        <dbReference type="ARBA" id="ARBA00022452"/>
    </source>
</evidence>
<dbReference type="EMBL" id="AP018216">
    <property type="protein sequence ID" value="BAY68209.1"/>
    <property type="molecule type" value="Genomic_DNA"/>
</dbReference>
<keyword evidence="3 13" id="KW-0813">Transport</keyword>
<evidence type="ECO:0000313" key="20">
    <source>
        <dbReference type="Proteomes" id="UP000217507"/>
    </source>
</evidence>
<dbReference type="Proteomes" id="UP000217507">
    <property type="component" value="Chromosome"/>
</dbReference>
<dbReference type="InterPro" id="IPR000531">
    <property type="entry name" value="Beta-barrel_TonB"/>
</dbReference>
<organism evidence="19 20">
    <name type="scientific">Trichormus variabilis NIES-23</name>
    <dbReference type="NCBI Taxonomy" id="1973479"/>
    <lineage>
        <taxon>Bacteria</taxon>
        <taxon>Bacillati</taxon>
        <taxon>Cyanobacteriota</taxon>
        <taxon>Cyanophyceae</taxon>
        <taxon>Nostocales</taxon>
        <taxon>Nostocaceae</taxon>
        <taxon>Trichormus</taxon>
    </lineage>
</organism>
<dbReference type="Pfam" id="PF00593">
    <property type="entry name" value="TonB_dep_Rec_b-barrel"/>
    <property type="match status" value="1"/>
</dbReference>
<comment type="similarity">
    <text evidence="2 13 14">Belongs to the TonB-dependent receptor family.</text>
</comment>
<dbReference type="GO" id="GO:0038023">
    <property type="term" value="F:signaling receptor activity"/>
    <property type="evidence" value="ECO:0007669"/>
    <property type="project" value="InterPro"/>
</dbReference>
<evidence type="ECO:0000256" key="9">
    <source>
        <dbReference type="ARBA" id="ARBA00023065"/>
    </source>
</evidence>
<dbReference type="CDD" id="cd01347">
    <property type="entry name" value="ligand_gated_channel"/>
    <property type="match status" value="1"/>
</dbReference>
<evidence type="ECO:0000256" key="8">
    <source>
        <dbReference type="ARBA" id="ARBA00023004"/>
    </source>
</evidence>
<evidence type="ECO:0000259" key="18">
    <source>
        <dbReference type="Pfam" id="PF11741"/>
    </source>
</evidence>
<dbReference type="AlphaFoldDB" id="A0A1Z4KGX8"/>
<dbReference type="Pfam" id="PF07715">
    <property type="entry name" value="Plug"/>
    <property type="match status" value="1"/>
</dbReference>
<feature type="signal peptide" evidence="15">
    <location>
        <begin position="1"/>
        <end position="28"/>
    </location>
</feature>
<accession>A0A1Z4KGX8</accession>
<evidence type="ECO:0000256" key="7">
    <source>
        <dbReference type="ARBA" id="ARBA00022729"/>
    </source>
</evidence>
<dbReference type="SUPFAM" id="SSF56935">
    <property type="entry name" value="Porins"/>
    <property type="match status" value="1"/>
</dbReference>
<keyword evidence="11 13" id="KW-0472">Membrane</keyword>
<dbReference type="Gene3D" id="2.170.130.10">
    <property type="entry name" value="TonB-dependent receptor, plug domain"/>
    <property type="match status" value="1"/>
</dbReference>
<feature type="domain" description="TonB-dependent receptor plug" evidence="17">
    <location>
        <begin position="213"/>
        <end position="310"/>
    </location>
</feature>
<dbReference type="InterPro" id="IPR012910">
    <property type="entry name" value="Plug_dom"/>
</dbReference>
<dbReference type="InterPro" id="IPR037066">
    <property type="entry name" value="Plug_dom_sf"/>
</dbReference>
<evidence type="ECO:0000313" key="19">
    <source>
        <dbReference type="EMBL" id="BAY68209.1"/>
    </source>
</evidence>